<dbReference type="PRINTS" id="PR00040">
    <property type="entry name" value="HTHMERR"/>
</dbReference>
<proteinExistence type="predicted"/>
<dbReference type="GeneID" id="96300635"/>
<reference evidence="5" key="1">
    <citation type="submission" date="2016-10" db="EMBL/GenBank/DDBJ databases">
        <authorList>
            <person name="Varghese N."/>
            <person name="Submissions S."/>
        </authorList>
    </citation>
    <scope>NUCLEOTIDE SEQUENCE [LARGE SCALE GENOMIC DNA]</scope>
    <source>
        <strain evidence="5">CGMCC 4.2126</strain>
    </source>
</reference>
<dbReference type="InterPro" id="IPR000551">
    <property type="entry name" value="MerR-type_HTH_dom"/>
</dbReference>
<dbReference type="PANTHER" id="PTHR30204">
    <property type="entry name" value="REDOX-CYCLING DRUG-SENSING TRANSCRIPTIONAL ACTIVATOR SOXR"/>
    <property type="match status" value="1"/>
</dbReference>
<evidence type="ECO:0000256" key="2">
    <source>
        <dbReference type="SAM" id="Coils"/>
    </source>
</evidence>
<dbReference type="EMBL" id="FOQY01000018">
    <property type="protein sequence ID" value="SFK14470.1"/>
    <property type="molecule type" value="Genomic_DNA"/>
</dbReference>
<sequence>MLRIGELAALAGVTTRTIRHYHQVGLLAEPPRTAAGYRLYGMADVVRLIRIRRLAALGMSLPDIGRVLSPRQDLREALADLDADLAREEEAVRRQRAMLAELMHTGRDPALTPELGQIFAELEQIFPAHPLLERERETITLLEAAAPEAAQALTGVYRTSMGDERLQRRMWDIGLRFEALRDASPGDPEVAALAAELADAMRPFMDAVSAGGRAAAGPGGPAGTVPGETLSAMMVEALSPAQRRVVELLTP</sequence>
<dbReference type="PANTHER" id="PTHR30204:SF93">
    <property type="entry name" value="HTH MERR-TYPE DOMAIN-CONTAINING PROTEIN"/>
    <property type="match status" value="1"/>
</dbReference>
<keyword evidence="5" id="KW-1185">Reference proteome</keyword>
<keyword evidence="2" id="KW-0175">Coiled coil</keyword>
<dbReference type="AlphaFoldDB" id="A0A1I3X4I9"/>
<dbReference type="PROSITE" id="PS50937">
    <property type="entry name" value="HTH_MERR_2"/>
    <property type="match status" value="1"/>
</dbReference>
<protein>
    <submittedName>
        <fullName evidence="4">DNA-binding transcriptional regulator, MerR family</fullName>
    </submittedName>
</protein>
<dbReference type="SMART" id="SM00422">
    <property type="entry name" value="HTH_MERR"/>
    <property type="match status" value="1"/>
</dbReference>
<evidence type="ECO:0000313" key="5">
    <source>
        <dbReference type="Proteomes" id="UP000199111"/>
    </source>
</evidence>
<name>A0A1I3X4I9_9ACTN</name>
<accession>A0A1I3X4I9</accession>
<dbReference type="Gene3D" id="1.10.1660.10">
    <property type="match status" value="1"/>
</dbReference>
<dbReference type="InterPro" id="IPR009061">
    <property type="entry name" value="DNA-bd_dom_put_sf"/>
</dbReference>
<dbReference type="GO" id="GO:0003700">
    <property type="term" value="F:DNA-binding transcription factor activity"/>
    <property type="evidence" value="ECO:0007669"/>
    <property type="project" value="InterPro"/>
</dbReference>
<feature type="coiled-coil region" evidence="2">
    <location>
        <begin position="71"/>
        <end position="105"/>
    </location>
</feature>
<dbReference type="SUPFAM" id="SSF46955">
    <property type="entry name" value="Putative DNA-binding domain"/>
    <property type="match status" value="1"/>
</dbReference>
<organism evidence="4 5">
    <name type="scientific">Streptosporangium canum</name>
    <dbReference type="NCBI Taxonomy" id="324952"/>
    <lineage>
        <taxon>Bacteria</taxon>
        <taxon>Bacillati</taxon>
        <taxon>Actinomycetota</taxon>
        <taxon>Actinomycetes</taxon>
        <taxon>Streptosporangiales</taxon>
        <taxon>Streptosporangiaceae</taxon>
        <taxon>Streptosporangium</taxon>
    </lineage>
</organism>
<keyword evidence="1 4" id="KW-0238">DNA-binding</keyword>
<dbReference type="Proteomes" id="UP000199111">
    <property type="component" value="Unassembled WGS sequence"/>
</dbReference>
<evidence type="ECO:0000259" key="3">
    <source>
        <dbReference type="PROSITE" id="PS50937"/>
    </source>
</evidence>
<dbReference type="Pfam" id="PF13411">
    <property type="entry name" value="MerR_1"/>
    <property type="match status" value="1"/>
</dbReference>
<dbReference type="RefSeq" id="WP_093889332.1">
    <property type="nucleotide sequence ID" value="NZ_FOQY01000018.1"/>
</dbReference>
<feature type="domain" description="HTH merR-type" evidence="3">
    <location>
        <begin position="1"/>
        <end position="70"/>
    </location>
</feature>
<evidence type="ECO:0000313" key="4">
    <source>
        <dbReference type="EMBL" id="SFK14470.1"/>
    </source>
</evidence>
<evidence type="ECO:0000256" key="1">
    <source>
        <dbReference type="ARBA" id="ARBA00023125"/>
    </source>
</evidence>
<dbReference type="GO" id="GO:0003677">
    <property type="term" value="F:DNA binding"/>
    <property type="evidence" value="ECO:0007669"/>
    <property type="project" value="UniProtKB-KW"/>
</dbReference>
<dbReference type="CDD" id="cd00592">
    <property type="entry name" value="HTH_MerR-like"/>
    <property type="match status" value="1"/>
</dbReference>
<gene>
    <name evidence="4" type="ORF">SAMN05216275_11868</name>
</gene>
<dbReference type="InterPro" id="IPR047057">
    <property type="entry name" value="MerR_fam"/>
</dbReference>